<evidence type="ECO:0000256" key="2">
    <source>
        <dbReference type="SAM" id="Phobius"/>
    </source>
</evidence>
<dbReference type="Proteomes" id="UP000664056">
    <property type="component" value="Unassembled WGS sequence"/>
</dbReference>
<reference evidence="3" key="1">
    <citation type="submission" date="2021-03" db="EMBL/GenBank/DDBJ databases">
        <title>Study of the foodborne Vibrio vulnificus isolates from China.</title>
        <authorList>
            <person name="Zheng Z."/>
            <person name="Ye L."/>
        </authorList>
    </citation>
    <scope>NUCLEOTIDE SEQUENCE</scope>
    <source>
        <strain evidence="3">Vv1582</strain>
    </source>
</reference>
<gene>
    <name evidence="3" type="ORF">J0J18_15525</name>
</gene>
<comment type="caution">
    <text evidence="3">The sequence shown here is derived from an EMBL/GenBank/DDBJ whole genome shotgun (WGS) entry which is preliminary data.</text>
</comment>
<evidence type="ECO:0000313" key="3">
    <source>
        <dbReference type="EMBL" id="MBN8123155.1"/>
    </source>
</evidence>
<protein>
    <submittedName>
        <fullName evidence="3">Uncharacterized protein</fullName>
    </submittedName>
</protein>
<sequence length="437" mass="49208">MSEKLHAIGFQVFKPYLGEVDTEIGKLAVFNYVVRTNLDLMKSFKGDIEGLSGEEYLRLLARFTCYPIDTLSEEKQRPDSYVLDEELCAKLSRSSLENIASLILRKGEEKTSGNELNAIEALHERHVKQHKDTVSRAKTYADSVFSNQIGKQYQDLNILGKSLEEQLKTIKSSTYLVDDTIKNIMQSSPEQEWMHRLATQGSVARDTWSDYVKSIIPNSPTSDIRSFLSQDHPALSAVKNIEYFASLPPHLKAIHDIMPANLKSINDAVLAANQVGKAEHIKPIISSESHLELPKLSDLAYAVGPTAVDRTNERLDTLIDVSIENNSYIQEQTNVQRETAEETKKSSDAAKKFSWWTFIISFIATIATIIGVALTVYSLYQDKELEIQRASYEELLQRKNNELEKINLELEKLKAQSSNLEQTPELEAKAPVSTPSP</sequence>
<name>A0AAW4HDU3_VIBVL</name>
<proteinExistence type="predicted"/>
<keyword evidence="2" id="KW-0472">Membrane</keyword>
<feature type="region of interest" description="Disordered" evidence="1">
    <location>
        <begin position="417"/>
        <end position="437"/>
    </location>
</feature>
<evidence type="ECO:0000313" key="4">
    <source>
        <dbReference type="Proteomes" id="UP000664056"/>
    </source>
</evidence>
<dbReference type="EMBL" id="JAFKOQ010000010">
    <property type="protein sequence ID" value="MBN8123155.1"/>
    <property type="molecule type" value="Genomic_DNA"/>
</dbReference>
<keyword evidence="2" id="KW-0812">Transmembrane</keyword>
<dbReference type="AlphaFoldDB" id="A0AAW4HDU3"/>
<dbReference type="RefSeq" id="WP_206622887.1">
    <property type="nucleotide sequence ID" value="NZ_JAFKOQ010000010.1"/>
</dbReference>
<organism evidence="3 4">
    <name type="scientific">Vibrio vulnificus</name>
    <dbReference type="NCBI Taxonomy" id="672"/>
    <lineage>
        <taxon>Bacteria</taxon>
        <taxon>Pseudomonadati</taxon>
        <taxon>Pseudomonadota</taxon>
        <taxon>Gammaproteobacteria</taxon>
        <taxon>Vibrionales</taxon>
        <taxon>Vibrionaceae</taxon>
        <taxon>Vibrio</taxon>
    </lineage>
</organism>
<keyword evidence="2" id="KW-1133">Transmembrane helix</keyword>
<accession>A0AAW4HDU3</accession>
<feature type="transmembrane region" description="Helical" evidence="2">
    <location>
        <begin position="353"/>
        <end position="380"/>
    </location>
</feature>
<evidence type="ECO:0000256" key="1">
    <source>
        <dbReference type="SAM" id="MobiDB-lite"/>
    </source>
</evidence>